<dbReference type="RefSeq" id="WP_160606886.1">
    <property type="nucleotide sequence ID" value="NZ_WTYF01000004.1"/>
</dbReference>
<dbReference type="Proteomes" id="UP000444185">
    <property type="component" value="Unassembled WGS sequence"/>
</dbReference>
<dbReference type="InterPro" id="IPR013654">
    <property type="entry name" value="PAS_2"/>
</dbReference>
<dbReference type="InterPro" id="IPR011102">
    <property type="entry name" value="Sig_transdc_His_kinase_HWE"/>
</dbReference>
<dbReference type="SMART" id="SM00065">
    <property type="entry name" value="GAF"/>
    <property type="match status" value="1"/>
</dbReference>
<evidence type="ECO:0000259" key="14">
    <source>
        <dbReference type="PROSITE" id="PS50110"/>
    </source>
</evidence>
<evidence type="ECO:0000256" key="1">
    <source>
        <dbReference type="ARBA" id="ARBA00000085"/>
    </source>
</evidence>
<dbReference type="SUPFAM" id="SSF55785">
    <property type="entry name" value="PYP-like sensor domain (PAS domain)"/>
    <property type="match status" value="1"/>
</dbReference>
<dbReference type="Gene3D" id="3.30.450.20">
    <property type="entry name" value="PAS domain"/>
    <property type="match status" value="1"/>
</dbReference>
<dbReference type="SMART" id="SM00911">
    <property type="entry name" value="HWE_HK"/>
    <property type="match status" value="1"/>
</dbReference>
<keyword evidence="7" id="KW-0547">Nucleotide-binding</keyword>
<evidence type="ECO:0000256" key="2">
    <source>
        <dbReference type="ARBA" id="ARBA00012438"/>
    </source>
</evidence>
<evidence type="ECO:0000256" key="4">
    <source>
        <dbReference type="ARBA" id="ARBA00022553"/>
    </source>
</evidence>
<dbReference type="InterPro" id="IPR009219">
    <property type="entry name" value="Bactrphtchr_CheY"/>
</dbReference>
<proteinExistence type="predicted"/>
<dbReference type="InterPro" id="IPR016132">
    <property type="entry name" value="Phyto_chromo_attachment"/>
</dbReference>
<evidence type="ECO:0000256" key="10">
    <source>
        <dbReference type="ARBA" id="ARBA00022991"/>
    </source>
</evidence>
<dbReference type="Pfam" id="PF07536">
    <property type="entry name" value="HWE_HK"/>
    <property type="match status" value="1"/>
</dbReference>
<name>A0A844XZK9_9SPHN</name>
<dbReference type="EMBL" id="WTYF01000004">
    <property type="protein sequence ID" value="MXO50322.1"/>
    <property type="molecule type" value="Genomic_DNA"/>
</dbReference>
<dbReference type="PROSITE" id="PS50046">
    <property type="entry name" value="PHYTOCHROME_2"/>
    <property type="match status" value="1"/>
</dbReference>
<keyword evidence="8" id="KW-0418">Kinase</keyword>
<dbReference type="Pfam" id="PF08446">
    <property type="entry name" value="PAS_2"/>
    <property type="match status" value="1"/>
</dbReference>
<evidence type="ECO:0000256" key="9">
    <source>
        <dbReference type="ARBA" id="ARBA00022840"/>
    </source>
</evidence>
<evidence type="ECO:0000256" key="5">
    <source>
        <dbReference type="ARBA" id="ARBA00022606"/>
    </source>
</evidence>
<protein>
    <recommendedName>
        <fullName evidence="2">histidine kinase</fullName>
        <ecNumber evidence="2">2.7.13.3</ecNumber>
    </recommendedName>
</protein>
<keyword evidence="16" id="KW-1185">Reference proteome</keyword>
<keyword evidence="6" id="KW-0808">Transferase</keyword>
<gene>
    <name evidence="15" type="ORF">GRI42_03275</name>
</gene>
<feature type="modified residue" description="4-aspartylphosphate" evidence="12">
    <location>
        <position position="784"/>
    </location>
</feature>
<dbReference type="Gene3D" id="3.30.450.40">
    <property type="match status" value="1"/>
</dbReference>
<dbReference type="PROSITE" id="PS50110">
    <property type="entry name" value="RESPONSE_REGULATORY"/>
    <property type="match status" value="1"/>
</dbReference>
<dbReference type="SMART" id="SM00448">
    <property type="entry name" value="REC"/>
    <property type="match status" value="1"/>
</dbReference>
<evidence type="ECO:0000313" key="15">
    <source>
        <dbReference type="EMBL" id="MXO50322.1"/>
    </source>
</evidence>
<keyword evidence="9" id="KW-0067">ATP-binding</keyword>
<dbReference type="GO" id="GO:0005524">
    <property type="term" value="F:ATP binding"/>
    <property type="evidence" value="ECO:0007669"/>
    <property type="project" value="UniProtKB-KW"/>
</dbReference>
<comment type="caution">
    <text evidence="15">The sequence shown here is derived from an EMBL/GenBank/DDBJ whole genome shotgun (WGS) entry which is preliminary data.</text>
</comment>
<feature type="domain" description="Response regulatory" evidence="14">
    <location>
        <begin position="734"/>
        <end position="845"/>
    </location>
</feature>
<dbReference type="PANTHER" id="PTHR41523">
    <property type="entry name" value="TWO-COMPONENT SYSTEM SENSOR PROTEIN"/>
    <property type="match status" value="1"/>
</dbReference>
<comment type="catalytic activity">
    <reaction evidence="1">
        <text>ATP + protein L-histidine = ADP + protein N-phospho-L-histidine.</text>
        <dbReference type="EC" id="2.7.13.3"/>
    </reaction>
</comment>
<dbReference type="GO" id="GO:0006355">
    <property type="term" value="P:regulation of DNA-templated transcription"/>
    <property type="evidence" value="ECO:0007669"/>
    <property type="project" value="InterPro"/>
</dbReference>
<dbReference type="Pfam" id="PF01590">
    <property type="entry name" value="GAF"/>
    <property type="match status" value="1"/>
</dbReference>
<dbReference type="InterPro" id="IPR043150">
    <property type="entry name" value="Phytochrome_PHY_sf"/>
</dbReference>
<dbReference type="GO" id="GO:0009584">
    <property type="term" value="P:detection of visible light"/>
    <property type="evidence" value="ECO:0007669"/>
    <property type="project" value="InterPro"/>
</dbReference>
<dbReference type="GO" id="GO:0004673">
    <property type="term" value="F:protein histidine kinase activity"/>
    <property type="evidence" value="ECO:0007669"/>
    <property type="project" value="UniProtKB-EC"/>
</dbReference>
<dbReference type="InterPro" id="IPR001294">
    <property type="entry name" value="Phytochrome"/>
</dbReference>
<dbReference type="PIRSF" id="PIRSF036397">
    <property type="entry name" value="Bactrphtchrm_rec"/>
    <property type="match status" value="1"/>
</dbReference>
<dbReference type="EC" id="2.7.13.3" evidence="2"/>
<keyword evidence="5" id="KW-0716">Sensory transduction</keyword>
<dbReference type="CDD" id="cd00130">
    <property type="entry name" value="PAS"/>
    <property type="match status" value="1"/>
</dbReference>
<dbReference type="Pfam" id="PF00360">
    <property type="entry name" value="PHY"/>
    <property type="match status" value="1"/>
</dbReference>
<sequence>MEVDLTNCEREPIHQLGHVQSFGCLIALSPDWLVLHASANTEEHLGIAAQDMVGNPLRSYFSDMALHEIRTEIQTLSSPDSVGRCYDLQVRDGDERHFHVAVHRSGQSIIVELEPVLEPGRRKDALPQVRGMVERLKTSRDVAELCKNAARFMKALCGFDRVMVYRFAPDDSGEVIAEATAPGMEPFLGLRYPASDIPKQARALYKRSPIRIISDVNDRVSPILPETGTSGEPVDLSLSTLRAVSPIHLEYLRNMGVAASMSVSIMDGDRLWGLFACHHDTPRKLDYAARSACDLFGQMFGFLLTQVTSRSALEEADRARDSHNALMRKLAEGGSIVDDFDVIVDELRRLIEFDGAIGWVDGEFSQFGVTPTREETMALVRFLNTTQTSSVYATDCLQRAYPPAADFVERAAGLMALPVSRSPRDYVILFRREVARTVTWAGNPEKPVEVGPNGVRLTPRKSFEAWTDTVSGHSAEWTAAERQVAEAIRITLLEVVLRLSDAANADRKRAQEKQELLVAELNHRVRNILNLIRGLVDQGKSDSSTVSEFTQVVGDRIHALARAHDLITSATWEAASLTGMIETEVAAYLGDKQHRVHLPDTDAIIHPDALSTLALVFHELTTNSAKYGALSDSSGSIEIGLEKQPDGGVIITWKERGGPVVKPPMRRGFGSTVIERSIPFELGGKADISFPLKGVEAEFYIPDRHVKGFESRVAQPAPAPSSTAAKPSASFGGTALLVEDNLIIAMDSEHFLLELGAQKVLTASTVRQALEFVTEESPDYAVLDVNLGTETSIEVAQDLAARGIPFAFATGYGEASGLLEQFADAPVLTKPYDKRALEGALARILG</sequence>
<organism evidence="15 16">
    <name type="scientific">Qipengyuania gaetbuli</name>
    <dbReference type="NCBI Taxonomy" id="266952"/>
    <lineage>
        <taxon>Bacteria</taxon>
        <taxon>Pseudomonadati</taxon>
        <taxon>Pseudomonadota</taxon>
        <taxon>Alphaproteobacteria</taxon>
        <taxon>Sphingomonadales</taxon>
        <taxon>Erythrobacteraceae</taxon>
        <taxon>Qipengyuania</taxon>
    </lineage>
</organism>
<evidence type="ECO:0000256" key="3">
    <source>
        <dbReference type="ARBA" id="ARBA00022543"/>
    </source>
</evidence>
<dbReference type="PRINTS" id="PR01033">
    <property type="entry name" value="PHYTOCHROME"/>
</dbReference>
<keyword evidence="4 12" id="KW-0597">Phosphoprotein</keyword>
<keyword evidence="3" id="KW-0600">Photoreceptor protein</keyword>
<feature type="domain" description="Phytochrome chromophore attachment site" evidence="13">
    <location>
        <begin position="141"/>
        <end position="298"/>
    </location>
</feature>
<dbReference type="GO" id="GO:0009881">
    <property type="term" value="F:photoreceptor activity"/>
    <property type="evidence" value="ECO:0007669"/>
    <property type="project" value="UniProtKB-KW"/>
</dbReference>
<evidence type="ECO:0000256" key="11">
    <source>
        <dbReference type="ARBA" id="ARBA00023170"/>
    </source>
</evidence>
<dbReference type="SUPFAM" id="SSF52172">
    <property type="entry name" value="CheY-like"/>
    <property type="match status" value="1"/>
</dbReference>
<dbReference type="Gene3D" id="3.40.50.2300">
    <property type="match status" value="1"/>
</dbReference>
<evidence type="ECO:0000259" key="13">
    <source>
        <dbReference type="PROSITE" id="PS50046"/>
    </source>
</evidence>
<dbReference type="InterPro" id="IPR011006">
    <property type="entry name" value="CheY-like_superfamily"/>
</dbReference>
<dbReference type="OrthoDB" id="136506at2"/>
<accession>A0A844XZK9</accession>
<dbReference type="InterPro" id="IPR000014">
    <property type="entry name" value="PAS"/>
</dbReference>
<keyword evidence="10" id="KW-0157">Chromophore</keyword>
<evidence type="ECO:0000256" key="6">
    <source>
        <dbReference type="ARBA" id="ARBA00022679"/>
    </source>
</evidence>
<dbReference type="InterPro" id="IPR035965">
    <property type="entry name" value="PAS-like_dom_sf"/>
</dbReference>
<evidence type="ECO:0000256" key="7">
    <source>
        <dbReference type="ARBA" id="ARBA00022741"/>
    </source>
</evidence>
<dbReference type="PANTHER" id="PTHR41523:SF8">
    <property type="entry name" value="ETHYLENE RESPONSE SENSOR PROTEIN"/>
    <property type="match status" value="1"/>
</dbReference>
<dbReference type="SUPFAM" id="SSF55781">
    <property type="entry name" value="GAF domain-like"/>
    <property type="match status" value="2"/>
</dbReference>
<dbReference type="Gene3D" id="3.30.565.10">
    <property type="entry name" value="Histidine kinase-like ATPase, C-terminal domain"/>
    <property type="match status" value="1"/>
</dbReference>
<dbReference type="InterPro" id="IPR036890">
    <property type="entry name" value="HATPase_C_sf"/>
</dbReference>
<dbReference type="GO" id="GO:0000160">
    <property type="term" value="P:phosphorelay signal transduction system"/>
    <property type="evidence" value="ECO:0007669"/>
    <property type="project" value="InterPro"/>
</dbReference>
<dbReference type="Gene3D" id="3.30.450.270">
    <property type="match status" value="1"/>
</dbReference>
<dbReference type="InterPro" id="IPR013515">
    <property type="entry name" value="Phytochrome_cen-reg"/>
</dbReference>
<dbReference type="InterPro" id="IPR029016">
    <property type="entry name" value="GAF-like_dom_sf"/>
</dbReference>
<dbReference type="AlphaFoldDB" id="A0A844XZK9"/>
<evidence type="ECO:0000256" key="12">
    <source>
        <dbReference type="PROSITE-ProRule" id="PRU00169"/>
    </source>
</evidence>
<evidence type="ECO:0000256" key="8">
    <source>
        <dbReference type="ARBA" id="ARBA00022777"/>
    </source>
</evidence>
<keyword evidence="11" id="KW-0675">Receptor</keyword>
<reference evidence="15 16" key="1">
    <citation type="submission" date="2019-12" db="EMBL/GenBank/DDBJ databases">
        <title>Genomic-based taxomic classification of the family Erythrobacteraceae.</title>
        <authorList>
            <person name="Xu L."/>
        </authorList>
    </citation>
    <scope>NUCLEOTIDE SEQUENCE [LARGE SCALE GENOMIC DNA]</scope>
    <source>
        <strain evidence="15 16">DSM 16225</strain>
    </source>
</reference>
<dbReference type="InterPro" id="IPR003018">
    <property type="entry name" value="GAF"/>
</dbReference>
<evidence type="ECO:0000313" key="16">
    <source>
        <dbReference type="Proteomes" id="UP000444185"/>
    </source>
</evidence>
<dbReference type="InterPro" id="IPR001789">
    <property type="entry name" value="Sig_transdc_resp-reg_receiver"/>
</dbReference>